<comment type="caution">
    <text evidence="2">The sequence shown here is derived from an EMBL/GenBank/DDBJ whole genome shotgun (WGS) entry which is preliminary data.</text>
</comment>
<protein>
    <submittedName>
        <fullName evidence="2">Ogr/Delta-like zinc finger family protein</fullName>
    </submittedName>
</protein>
<sequence length="97" mass="10593">MALKNRNQNIAGRFRVSVVCPACGSACITLTSERVTRLTRQHYLQCTNMLCGWTGVGMFEITRTTSPPSKKYADAALPPEVDAEFLAAPANIDGQLF</sequence>
<dbReference type="Pfam" id="PF04606">
    <property type="entry name" value="Ogr_Delta"/>
    <property type="match status" value="1"/>
</dbReference>
<dbReference type="Proteomes" id="UP001298424">
    <property type="component" value="Unassembled WGS sequence"/>
</dbReference>
<evidence type="ECO:0000313" key="2">
    <source>
        <dbReference type="EMBL" id="MCG6503481.1"/>
    </source>
</evidence>
<accession>A0ABS9NL13</accession>
<keyword evidence="3" id="KW-1185">Reference proteome</keyword>
<dbReference type="EMBL" id="JAKOOW010000009">
    <property type="protein sequence ID" value="MCG6503481.1"/>
    <property type="molecule type" value="Genomic_DNA"/>
</dbReference>
<gene>
    <name evidence="2" type="ORF">MB824_03090</name>
</gene>
<evidence type="ECO:0000313" key="3">
    <source>
        <dbReference type="Proteomes" id="UP001298424"/>
    </source>
</evidence>
<reference evidence="2 3" key="1">
    <citation type="submission" date="2022-02" db="EMBL/GenBank/DDBJ databases">
        <title>Genome sequence data of Kingella unionensis sp. nov. strain CICC 24913 (CCUG 75125).</title>
        <authorList>
            <person name="Xiao M."/>
        </authorList>
    </citation>
    <scope>NUCLEOTIDE SEQUENCE [LARGE SCALE GENOMIC DNA]</scope>
    <source>
        <strain evidence="2 3">CICC 24913</strain>
    </source>
</reference>
<feature type="domain" description="Zinc finger Ogr/Delta-type" evidence="1">
    <location>
        <begin position="20"/>
        <end position="64"/>
    </location>
</feature>
<dbReference type="RefSeq" id="WP_238745856.1">
    <property type="nucleotide sequence ID" value="NZ_JAKOOW010000009.1"/>
</dbReference>
<organism evidence="2 3">
    <name type="scientific">Kingella pumchi</name>
    <dbReference type="NCBI Taxonomy" id="2779506"/>
    <lineage>
        <taxon>Bacteria</taxon>
        <taxon>Pseudomonadati</taxon>
        <taxon>Pseudomonadota</taxon>
        <taxon>Betaproteobacteria</taxon>
        <taxon>Neisseriales</taxon>
        <taxon>Neisseriaceae</taxon>
        <taxon>Kingella</taxon>
    </lineage>
</organism>
<evidence type="ECO:0000259" key="1">
    <source>
        <dbReference type="Pfam" id="PF04606"/>
    </source>
</evidence>
<proteinExistence type="predicted"/>
<name>A0ABS9NL13_9NEIS</name>
<dbReference type="InterPro" id="IPR007684">
    <property type="entry name" value="Znf_Ogr/Delta"/>
</dbReference>